<evidence type="ECO:0000313" key="1">
    <source>
        <dbReference type="EMBL" id="OKP07274.1"/>
    </source>
</evidence>
<organism evidence="1 2">
    <name type="scientific">Xenorhabdus thuongxuanensis</name>
    <dbReference type="NCBI Taxonomy" id="1873484"/>
    <lineage>
        <taxon>Bacteria</taxon>
        <taxon>Pseudomonadati</taxon>
        <taxon>Pseudomonadota</taxon>
        <taxon>Gammaproteobacteria</taxon>
        <taxon>Enterobacterales</taxon>
        <taxon>Morganellaceae</taxon>
        <taxon>Xenorhabdus</taxon>
    </lineage>
</organism>
<protein>
    <submittedName>
        <fullName evidence="1">Uncharacterized protein</fullName>
    </submittedName>
</protein>
<gene>
    <name evidence="1" type="ORF">Xentx_01551</name>
</gene>
<keyword evidence="2" id="KW-1185">Reference proteome</keyword>
<dbReference type="RefSeq" id="WP_074019667.1">
    <property type="nucleotide sequence ID" value="NZ_CAWMWP010000109.1"/>
</dbReference>
<comment type="caution">
    <text evidence="1">The sequence shown here is derived from an EMBL/GenBank/DDBJ whole genome shotgun (WGS) entry which is preliminary data.</text>
</comment>
<dbReference type="OrthoDB" id="6120708at2"/>
<dbReference type="Proteomes" id="UP000186277">
    <property type="component" value="Unassembled WGS sequence"/>
</dbReference>
<name>A0A1Q5U486_9GAMM</name>
<dbReference type="EMBL" id="MKGR01000008">
    <property type="protein sequence ID" value="OKP07274.1"/>
    <property type="molecule type" value="Genomic_DNA"/>
</dbReference>
<dbReference type="AlphaFoldDB" id="A0A1Q5U486"/>
<accession>A0A1Q5U486</accession>
<evidence type="ECO:0000313" key="2">
    <source>
        <dbReference type="Proteomes" id="UP000186277"/>
    </source>
</evidence>
<reference evidence="1 2" key="1">
    <citation type="submission" date="2016-09" db="EMBL/GenBank/DDBJ databases">
        <title>Xenorhabdus thuongxuanensis sp. nov. and Xenorhabdus eapokensis sp. nov., isolated from Steinernema species.</title>
        <authorList>
            <person name="Kaempfer P."/>
            <person name="Tobias N.J."/>
            <person name="Phan Ke L."/>
            <person name="Bode H.B."/>
            <person name="Glaeser S.P."/>
        </authorList>
    </citation>
    <scope>NUCLEOTIDE SEQUENCE [LARGE SCALE GENOMIC DNA]</scope>
    <source>
        <strain evidence="1 2">30TX1</strain>
    </source>
</reference>
<sequence>MSEETGHVTFFEVKKLGFYPCNNLEELQGPSAEDILNNLVTWVNSNIFENTLPVTDDNRLRKKVYCRSVYKCPQTGDYFFVLWKSEEDGNGNIQGVESDASVTESADNIIMLSSERRNGKKYIWGKPCYYWFIPKLNKFASIKFPHSSTDTYLFVRYIRDYVNFRMDYTGRKLTNVQKKNSLGKPFSYQTATFESEDGKNRVNFLFECQQFMKNAGR</sequence>
<proteinExistence type="predicted"/>